<gene>
    <name evidence="1" type="ORF">INT45_000087</name>
</gene>
<proteinExistence type="predicted"/>
<reference evidence="1 2" key="1">
    <citation type="submission" date="2020-12" db="EMBL/GenBank/DDBJ databases">
        <title>Metabolic potential, ecology and presence of endohyphal bacteria is reflected in genomic diversity of Mucoromycotina.</title>
        <authorList>
            <person name="Muszewska A."/>
            <person name="Okrasinska A."/>
            <person name="Steczkiewicz K."/>
            <person name="Drgas O."/>
            <person name="Orlowska M."/>
            <person name="Perlinska-Lenart U."/>
            <person name="Aleksandrzak-Piekarczyk T."/>
            <person name="Szatraj K."/>
            <person name="Zielenkiewicz U."/>
            <person name="Pilsyk S."/>
            <person name="Malc E."/>
            <person name="Mieczkowski P."/>
            <person name="Kruszewska J.S."/>
            <person name="Biernat P."/>
            <person name="Pawlowska J."/>
        </authorList>
    </citation>
    <scope>NUCLEOTIDE SEQUENCE [LARGE SCALE GENOMIC DNA]</scope>
    <source>
        <strain evidence="1 2">CBS 142.35</strain>
    </source>
</reference>
<dbReference type="AlphaFoldDB" id="A0A8H7S991"/>
<dbReference type="Gene3D" id="2.60.40.640">
    <property type="match status" value="1"/>
</dbReference>
<accession>A0A8H7S991</accession>
<keyword evidence="2" id="KW-1185">Reference proteome</keyword>
<evidence type="ECO:0008006" key="3">
    <source>
        <dbReference type="Google" id="ProtNLM"/>
    </source>
</evidence>
<dbReference type="Proteomes" id="UP000646827">
    <property type="component" value="Unassembled WGS sequence"/>
</dbReference>
<protein>
    <recommendedName>
        <fullName evidence="3">Arrestin C-terminal-like domain-containing protein</fullName>
    </recommendedName>
</protein>
<dbReference type="OrthoDB" id="2333384at2759"/>
<dbReference type="InterPro" id="IPR014752">
    <property type="entry name" value="Arrestin-like_C"/>
</dbReference>
<organism evidence="1 2">
    <name type="scientific">Circinella minor</name>
    <dbReference type="NCBI Taxonomy" id="1195481"/>
    <lineage>
        <taxon>Eukaryota</taxon>
        <taxon>Fungi</taxon>
        <taxon>Fungi incertae sedis</taxon>
        <taxon>Mucoromycota</taxon>
        <taxon>Mucoromycotina</taxon>
        <taxon>Mucoromycetes</taxon>
        <taxon>Mucorales</taxon>
        <taxon>Lichtheimiaceae</taxon>
        <taxon>Circinella</taxon>
    </lineage>
</organism>
<sequence>MGFVVRTINSKNKETVQILIKINQQYHDGNSTTVRCTPGAVFEGEVEVYLTHPLDVEYLRLIFRGVEVVNYGVMGRSTKGDTGTLFGVRTTLSLSQTLDPGYHRFPFLCQMPMVNFPHTFKHGLLDTSYTFTATINDKYKTEQPFEIKFEPHIATSPYAKIHTYTYNRDEFHITLLTGLNYQQRRDHFIRIKVVQKSQQEKESSSLTTLITGTTTTISASLKRYLTFDGVSIRPETLSISSPSIPSDCASSSSSILSRPDIEQEDDGEILEIKIPYAAPLPSVTESSRFSAIYKVCVHVKVRCGPMIMLTRKLFEVPIHFGTMPHGTHIPDGLLSYTDDAVAKDMTTRAKPRLDLSSESRGDSLNADVLPVYTESRPPPYYPELSPIPSAFRHNRIDTYQI</sequence>
<dbReference type="EMBL" id="JAEPRB010000034">
    <property type="protein sequence ID" value="KAG2224966.1"/>
    <property type="molecule type" value="Genomic_DNA"/>
</dbReference>
<evidence type="ECO:0000313" key="2">
    <source>
        <dbReference type="Proteomes" id="UP000646827"/>
    </source>
</evidence>
<name>A0A8H7S991_9FUNG</name>
<comment type="caution">
    <text evidence="1">The sequence shown here is derived from an EMBL/GenBank/DDBJ whole genome shotgun (WGS) entry which is preliminary data.</text>
</comment>
<evidence type="ECO:0000313" key="1">
    <source>
        <dbReference type="EMBL" id="KAG2224966.1"/>
    </source>
</evidence>